<accession>A0A3R9G1H4</accession>
<dbReference type="CDD" id="cd00609">
    <property type="entry name" value="AAT_like"/>
    <property type="match status" value="1"/>
</dbReference>
<gene>
    <name evidence="7" type="ORF">EJA03_15655</name>
</gene>
<dbReference type="PROSITE" id="PS50949">
    <property type="entry name" value="HTH_GNTR"/>
    <property type="match status" value="1"/>
</dbReference>
<dbReference type="Pfam" id="PF00155">
    <property type="entry name" value="Aminotran_1_2"/>
    <property type="match status" value="1"/>
</dbReference>
<evidence type="ECO:0000256" key="2">
    <source>
        <dbReference type="ARBA" id="ARBA00022898"/>
    </source>
</evidence>
<evidence type="ECO:0000256" key="3">
    <source>
        <dbReference type="ARBA" id="ARBA00023015"/>
    </source>
</evidence>
<evidence type="ECO:0000313" key="8">
    <source>
        <dbReference type="Proteomes" id="UP000269041"/>
    </source>
</evidence>
<proteinExistence type="inferred from homology"/>
<keyword evidence="3" id="KW-0805">Transcription regulation</keyword>
<dbReference type="InterPro" id="IPR015421">
    <property type="entry name" value="PyrdxlP-dep_Trfase_major"/>
</dbReference>
<dbReference type="InterPro" id="IPR000524">
    <property type="entry name" value="Tscrpt_reg_HTH_GntR"/>
</dbReference>
<keyword evidence="7" id="KW-0032">Aminotransferase</keyword>
<dbReference type="Gene3D" id="1.10.10.10">
    <property type="entry name" value="Winged helix-like DNA-binding domain superfamily/Winged helix DNA-binding domain"/>
    <property type="match status" value="1"/>
</dbReference>
<reference evidence="7 8" key="1">
    <citation type="submission" date="2018-12" db="EMBL/GenBank/DDBJ databases">
        <title>Genomic taxonomy of the Vibrionaceae family.</title>
        <authorList>
            <person name="Gomez-Gil B."/>
            <person name="Enciso-Ibarra K."/>
        </authorList>
    </citation>
    <scope>NUCLEOTIDE SEQUENCE [LARGE SCALE GENOMIC DNA]</scope>
    <source>
        <strain evidence="7 8">CAIM 594</strain>
    </source>
</reference>
<organism evidence="7 8">
    <name type="scientific">Vibrio pectenicida</name>
    <dbReference type="NCBI Taxonomy" id="62763"/>
    <lineage>
        <taxon>Bacteria</taxon>
        <taxon>Pseudomonadati</taxon>
        <taxon>Pseudomonadota</taxon>
        <taxon>Gammaproteobacteria</taxon>
        <taxon>Vibrionales</taxon>
        <taxon>Vibrionaceae</taxon>
        <taxon>Vibrio</taxon>
    </lineage>
</organism>
<feature type="domain" description="HTH gntR-type" evidence="6">
    <location>
        <begin position="13"/>
        <end position="81"/>
    </location>
</feature>
<dbReference type="Pfam" id="PF00392">
    <property type="entry name" value="GntR"/>
    <property type="match status" value="1"/>
</dbReference>
<dbReference type="InterPro" id="IPR036390">
    <property type="entry name" value="WH_DNA-bd_sf"/>
</dbReference>
<evidence type="ECO:0000256" key="1">
    <source>
        <dbReference type="ARBA" id="ARBA00005384"/>
    </source>
</evidence>
<comment type="caution">
    <text evidence="7">The sequence shown here is derived from an EMBL/GenBank/DDBJ whole genome shotgun (WGS) entry which is preliminary data.</text>
</comment>
<evidence type="ECO:0000313" key="7">
    <source>
        <dbReference type="EMBL" id="RSD30118.1"/>
    </source>
</evidence>
<evidence type="ECO:0000259" key="6">
    <source>
        <dbReference type="PROSITE" id="PS50949"/>
    </source>
</evidence>
<keyword evidence="2" id="KW-0663">Pyridoxal phosphate</keyword>
<dbReference type="PANTHER" id="PTHR46577">
    <property type="entry name" value="HTH-TYPE TRANSCRIPTIONAL REGULATORY PROTEIN GABR"/>
    <property type="match status" value="1"/>
</dbReference>
<sequence length="497" mass="56516">MKHLFYMKFGKGASLQTQIKNMITTSILDGHITSGEALPSCRELAKTLAVSRNTVVLAYEKLIEEGYVIAIERRGFFVHHTYGENTVATHSALPSRASDVDWSNKFRLVPSAQSLMYKPDVWRQCEYPFIYGQPDPQFFPVREWRECNQRATQSLQTKEWLQDRVDEDDPLLIDQLRTRILARRGVRCNKNEILLTVGTQHSLYLLSQLLGGQGVRLGIENPGYPDVRHIFELNQTELQELDVDKEGLVVDKAIDSCDYIFVTPSHQSPSTVTLPLERRLSLLQKAAENDLVLIEDDYECELNFYSTPTPALKSLDNDGRVIYVGSLSKTLAPGLRVGYLVGSESLIREARALRRLMMRHTPANNQRTLALFLAGGYHDTLVHRLRVRYLERYEVLKCALQEFLPQVDIAPSVGGSAMWLKGPKGLDCICLQQEAIKLGVYIETGTQHFHNLSDRDYESNRYFRLGFSLIKTNRIRDGVRLLAQAIERVLITTTTPA</sequence>
<dbReference type="GO" id="GO:0003700">
    <property type="term" value="F:DNA-binding transcription factor activity"/>
    <property type="evidence" value="ECO:0007669"/>
    <property type="project" value="InterPro"/>
</dbReference>
<dbReference type="InterPro" id="IPR051446">
    <property type="entry name" value="HTH_trans_reg/aminotransferase"/>
</dbReference>
<dbReference type="AlphaFoldDB" id="A0A3R9G1H4"/>
<dbReference type="SMART" id="SM00345">
    <property type="entry name" value="HTH_GNTR"/>
    <property type="match status" value="1"/>
</dbReference>
<dbReference type="PRINTS" id="PR00035">
    <property type="entry name" value="HTHGNTR"/>
</dbReference>
<comment type="similarity">
    <text evidence="1">In the C-terminal section; belongs to the class-I pyridoxal-phosphate-dependent aminotransferase family.</text>
</comment>
<dbReference type="SUPFAM" id="SSF53383">
    <property type="entry name" value="PLP-dependent transferases"/>
    <property type="match status" value="1"/>
</dbReference>
<evidence type="ECO:0000256" key="4">
    <source>
        <dbReference type="ARBA" id="ARBA00023125"/>
    </source>
</evidence>
<dbReference type="Proteomes" id="UP000269041">
    <property type="component" value="Unassembled WGS sequence"/>
</dbReference>
<keyword evidence="4" id="KW-0238">DNA-binding</keyword>
<dbReference type="PANTHER" id="PTHR46577:SF1">
    <property type="entry name" value="HTH-TYPE TRANSCRIPTIONAL REGULATORY PROTEIN GABR"/>
    <property type="match status" value="1"/>
</dbReference>
<dbReference type="Gene3D" id="3.40.640.10">
    <property type="entry name" value="Type I PLP-dependent aspartate aminotransferase-like (Major domain)"/>
    <property type="match status" value="1"/>
</dbReference>
<dbReference type="InterPro" id="IPR015424">
    <property type="entry name" value="PyrdxlP-dep_Trfase"/>
</dbReference>
<dbReference type="OrthoDB" id="9808770at2"/>
<dbReference type="SUPFAM" id="SSF46785">
    <property type="entry name" value="Winged helix' DNA-binding domain"/>
    <property type="match status" value="1"/>
</dbReference>
<dbReference type="GO" id="GO:0003677">
    <property type="term" value="F:DNA binding"/>
    <property type="evidence" value="ECO:0007669"/>
    <property type="project" value="UniProtKB-KW"/>
</dbReference>
<dbReference type="GO" id="GO:0008483">
    <property type="term" value="F:transaminase activity"/>
    <property type="evidence" value="ECO:0007669"/>
    <property type="project" value="UniProtKB-KW"/>
</dbReference>
<dbReference type="CDD" id="cd07377">
    <property type="entry name" value="WHTH_GntR"/>
    <property type="match status" value="1"/>
</dbReference>
<keyword evidence="8" id="KW-1185">Reference proteome</keyword>
<dbReference type="EMBL" id="RSFA01000083">
    <property type="protein sequence ID" value="RSD30118.1"/>
    <property type="molecule type" value="Genomic_DNA"/>
</dbReference>
<dbReference type="InterPro" id="IPR004839">
    <property type="entry name" value="Aminotransferase_I/II_large"/>
</dbReference>
<protein>
    <submittedName>
        <fullName evidence="7">PLP-dependent aminotransferase family protein</fullName>
    </submittedName>
</protein>
<keyword evidence="5" id="KW-0804">Transcription</keyword>
<dbReference type="InterPro" id="IPR036388">
    <property type="entry name" value="WH-like_DNA-bd_sf"/>
</dbReference>
<keyword evidence="7" id="KW-0808">Transferase</keyword>
<evidence type="ECO:0000256" key="5">
    <source>
        <dbReference type="ARBA" id="ARBA00023163"/>
    </source>
</evidence>
<name>A0A3R9G1H4_9VIBR</name>
<dbReference type="GO" id="GO:0030170">
    <property type="term" value="F:pyridoxal phosphate binding"/>
    <property type="evidence" value="ECO:0007669"/>
    <property type="project" value="InterPro"/>
</dbReference>